<evidence type="ECO:0000313" key="8">
    <source>
        <dbReference type="EMBL" id="KAK7504582.1"/>
    </source>
</evidence>
<evidence type="ECO:0000256" key="3">
    <source>
        <dbReference type="ARBA" id="ARBA00005566"/>
    </source>
</evidence>
<dbReference type="InterPro" id="IPR052011">
    <property type="entry name" value="CENP-NAC/CAD_complex"/>
</dbReference>
<dbReference type="GO" id="GO:0000775">
    <property type="term" value="C:chromosome, centromeric region"/>
    <property type="evidence" value="ECO:0007669"/>
    <property type="project" value="UniProtKB-SubCell"/>
</dbReference>
<keyword evidence="5" id="KW-0539">Nucleus</keyword>
<feature type="compositionally biased region" description="Basic and acidic residues" evidence="7">
    <location>
        <begin position="230"/>
        <end position="249"/>
    </location>
</feature>
<feature type="region of interest" description="Disordered" evidence="7">
    <location>
        <begin position="212"/>
        <end position="265"/>
    </location>
</feature>
<evidence type="ECO:0000256" key="1">
    <source>
        <dbReference type="ARBA" id="ARBA00004123"/>
    </source>
</evidence>
<proteinExistence type="inferred from homology"/>
<dbReference type="EMBL" id="JACVVK020000014">
    <property type="protein sequence ID" value="KAK7504582.1"/>
    <property type="molecule type" value="Genomic_DNA"/>
</dbReference>
<reference evidence="8 9" key="1">
    <citation type="journal article" date="2023" name="Sci. Data">
        <title>Genome assembly of the Korean intertidal mud-creeper Batillaria attramentaria.</title>
        <authorList>
            <person name="Patra A.K."/>
            <person name="Ho P.T."/>
            <person name="Jun S."/>
            <person name="Lee S.J."/>
            <person name="Kim Y."/>
            <person name="Won Y.J."/>
        </authorList>
    </citation>
    <scope>NUCLEOTIDE SEQUENCE [LARGE SCALE GENOMIC DNA]</scope>
    <source>
        <strain evidence="8">Wonlab-2016</strain>
    </source>
</reference>
<evidence type="ECO:0000313" key="9">
    <source>
        <dbReference type="Proteomes" id="UP001519460"/>
    </source>
</evidence>
<sequence length="354" mass="40595">MEVEKAVVKSVISKCRIRDIELLLRKWGWFSDEDIKKLNFKATKKEIASQIVGLCQDMGLKQEIGDLDLLCTQLHSSSRKWTVLKLKGCQPKTDLDPQELQDRLLALLEPESIYSVVNVKSYAGATWIRLYRLEAVPYRATDVVYILAYPHTPFLITCRMKVKMQEMLYSVLLEVFEAEEIKELQLTGHHLPSLADLALQQTSQGPFHAYRDKEEDENPLVSSKSHKKKASAEAKEREIDLRLQDEHQAEKKRRQDRLDSTFGSHTQPTLEKLEYKLDLRFRGTTFAPGMKGRREVFRCRVKFEGPSVLEGTKNLGKTGLATLPMPRHLARVHSLAKNHFTIAEMDSSKKSSSK</sequence>
<dbReference type="Proteomes" id="UP001519460">
    <property type="component" value="Unassembled WGS sequence"/>
</dbReference>
<gene>
    <name evidence="8" type="ORF">BaRGS_00004068</name>
</gene>
<evidence type="ECO:0000256" key="6">
    <source>
        <dbReference type="ARBA" id="ARBA00023328"/>
    </source>
</evidence>
<keyword evidence="6" id="KW-0137">Centromere</keyword>
<protein>
    <recommendedName>
        <fullName evidence="10">Centromere protein N</fullName>
    </recommendedName>
</protein>
<comment type="caution">
    <text evidence="8">The sequence shown here is derived from an EMBL/GenBank/DDBJ whole genome shotgun (WGS) entry which is preliminary data.</text>
</comment>
<dbReference type="PANTHER" id="PTHR46790:SF1">
    <property type="entry name" value="CENTROMERE PROTEIN N"/>
    <property type="match status" value="1"/>
</dbReference>
<dbReference type="PANTHER" id="PTHR46790">
    <property type="entry name" value="CENTROMERE PROTEIN N"/>
    <property type="match status" value="1"/>
</dbReference>
<accession>A0ABD0M013</accession>
<dbReference type="Pfam" id="PF05238">
    <property type="entry name" value="CENP-N"/>
    <property type="match status" value="1"/>
</dbReference>
<organism evidence="8 9">
    <name type="scientific">Batillaria attramentaria</name>
    <dbReference type="NCBI Taxonomy" id="370345"/>
    <lineage>
        <taxon>Eukaryota</taxon>
        <taxon>Metazoa</taxon>
        <taxon>Spiralia</taxon>
        <taxon>Lophotrochozoa</taxon>
        <taxon>Mollusca</taxon>
        <taxon>Gastropoda</taxon>
        <taxon>Caenogastropoda</taxon>
        <taxon>Sorbeoconcha</taxon>
        <taxon>Cerithioidea</taxon>
        <taxon>Batillariidae</taxon>
        <taxon>Batillaria</taxon>
    </lineage>
</organism>
<dbReference type="GO" id="GO:0005634">
    <property type="term" value="C:nucleus"/>
    <property type="evidence" value="ECO:0007669"/>
    <property type="project" value="UniProtKB-SubCell"/>
</dbReference>
<evidence type="ECO:0000256" key="2">
    <source>
        <dbReference type="ARBA" id="ARBA00004584"/>
    </source>
</evidence>
<evidence type="ECO:0000256" key="4">
    <source>
        <dbReference type="ARBA" id="ARBA00022454"/>
    </source>
</evidence>
<comment type="similarity">
    <text evidence="3">Belongs to the CENP-N/CHL4 family.</text>
</comment>
<comment type="subcellular location">
    <subcellularLocation>
        <location evidence="2">Chromosome</location>
        <location evidence="2">Centromere</location>
    </subcellularLocation>
    <subcellularLocation>
        <location evidence="1">Nucleus</location>
    </subcellularLocation>
</comment>
<evidence type="ECO:0000256" key="5">
    <source>
        <dbReference type="ARBA" id="ARBA00023242"/>
    </source>
</evidence>
<dbReference type="InterPro" id="IPR007902">
    <property type="entry name" value="Chl4/mis15/CENP-N"/>
</dbReference>
<name>A0ABD0M013_9CAEN</name>
<keyword evidence="9" id="KW-1185">Reference proteome</keyword>
<keyword evidence="4" id="KW-0158">Chromosome</keyword>
<evidence type="ECO:0000256" key="7">
    <source>
        <dbReference type="SAM" id="MobiDB-lite"/>
    </source>
</evidence>
<evidence type="ECO:0008006" key="10">
    <source>
        <dbReference type="Google" id="ProtNLM"/>
    </source>
</evidence>
<dbReference type="AlphaFoldDB" id="A0ABD0M013"/>